<dbReference type="GO" id="GO:0016491">
    <property type="term" value="F:oxidoreductase activity"/>
    <property type="evidence" value="ECO:0007669"/>
    <property type="project" value="UniProtKB-KW"/>
</dbReference>
<dbReference type="GO" id="GO:0010181">
    <property type="term" value="F:FMN binding"/>
    <property type="evidence" value="ECO:0007669"/>
    <property type="project" value="InterPro"/>
</dbReference>
<dbReference type="GO" id="GO:0006351">
    <property type="term" value="P:DNA-templated transcription"/>
    <property type="evidence" value="ECO:0007669"/>
    <property type="project" value="InterPro"/>
</dbReference>
<dbReference type="InterPro" id="IPR051799">
    <property type="entry name" value="NADH_flavin_oxidoreductase"/>
</dbReference>
<dbReference type="GO" id="GO:0003677">
    <property type="term" value="F:DNA binding"/>
    <property type="evidence" value="ECO:0007669"/>
    <property type="project" value="InterPro"/>
</dbReference>
<dbReference type="Proteomes" id="UP000801864">
    <property type="component" value="Unassembled WGS sequence"/>
</dbReference>
<evidence type="ECO:0000256" key="2">
    <source>
        <dbReference type="ARBA" id="ARBA00022630"/>
    </source>
</evidence>
<dbReference type="Gene3D" id="4.10.240.10">
    <property type="entry name" value="Zn(2)-C6 fungal-type DNA-binding domain"/>
    <property type="match status" value="1"/>
</dbReference>
<evidence type="ECO:0000256" key="6">
    <source>
        <dbReference type="ARBA" id="ARBA00023242"/>
    </source>
</evidence>
<evidence type="ECO:0000256" key="7">
    <source>
        <dbReference type="SAM" id="MobiDB-lite"/>
    </source>
</evidence>
<feature type="region of interest" description="Disordered" evidence="7">
    <location>
        <begin position="517"/>
        <end position="541"/>
    </location>
</feature>
<dbReference type="GO" id="GO:0008270">
    <property type="term" value="F:zinc ion binding"/>
    <property type="evidence" value="ECO:0007669"/>
    <property type="project" value="InterPro"/>
</dbReference>
<dbReference type="Gene3D" id="3.20.20.70">
    <property type="entry name" value="Aldolase class I"/>
    <property type="match status" value="1"/>
</dbReference>
<dbReference type="Pfam" id="PF00172">
    <property type="entry name" value="Zn_clus"/>
    <property type="match status" value="1"/>
</dbReference>
<gene>
    <name evidence="9" type="ORF">CFAM422_012848</name>
</gene>
<dbReference type="CDD" id="cd00067">
    <property type="entry name" value="GAL4"/>
    <property type="match status" value="1"/>
</dbReference>
<keyword evidence="3" id="KW-0288">FMN</keyword>
<dbReference type="SMART" id="SM00066">
    <property type="entry name" value="GAL4"/>
    <property type="match status" value="1"/>
</dbReference>
<sequence>MGIQRYQDSGDAAKQATLGEPLTFHFSKQTMNGRIFKASMGETLATWDFKNIEASGIPTEEIKELYRSSYCAGIHLIPNFWLSDKLLRWGEHKNGFGMILTGNIQISSTLPHLQGDLIIDASHPLHGPRFEAYKELASAGKAGGSLMVAQLSYAGRQALAANSRTAAIAPSIVPYATDAQNTMFVTTREATQADIDFLIEGFVHAAEYLEAAGFDGIELHGAHGYVIAQFLSPRTNKRVDSYGGSLANRMRFLLEISKKIRARTSPSFIVGVKLNSVEFQEGGFGAAEAAEVCRVLQDEVGMDFVELSGGTLEKVGHEWTKETTINREAFFLRFAELIVPHLGKTAAERRTKVFITGGLRTVDAMVSALSTVDAVGIARPAAQEPWIGRDLLSGRVTSVVKPVSPFDNDSTLGLILAGAQMQQVASGFQPFDSSDEEAIKSFLKDKEAHEAAAIMDHERKRPWFPLVTSANSTPYETCDLCFFKKIKCDMLEPTCSNCRLYKAECCTTRARKRFKSARPQPVELPGSPIAPDHTAMASQDETRRIESIESRLARMEERIEQIFSAVTAATTQSQETPSLVNTARSPFPVPNQPPDQPLTHFDIDFNGVLSQPSSVTHPIDLAGFEAPISDMKWTNSYPHLPPFEEIQPIIEHYFTHINSLMPLFSQTTFFRKLHDYYASECQNPRKTWAAINIVLALGTRLPTSPSDDLDLQNEDGQVAKYVSNVQSVLSELVTRDVDLLSLQVLLGLVIIFNSLKDSSPAVVLIGTAIRLAHRLRLHNRDHQPNSPGEAQQRSRVFWIAYLFDKDICIRHHTPSVQADDDIDLDLPIDMPPDGVGNVYAKDGRFLVNFFRLRLRLAHVQGQVYDQLFSTRASKITPQERQRRVALLHNQLERWRLTVPPELQADVVTEHANRTTVFWLCMTHFSYLGCLVMIHGMWSHDAEWRKRLKPSTFGSDDIDRPRSLPPLPGGWKYCVHMSRHCMMLMCRAPLSDCSIWTNGCAYFSALIIILANLLENPMHKAVDDDLQLTHYAVGIFDRMSDASSIVQMKRLNVVAAELDRRARLVVKHVRQFIAVNGSPPLERYYHREIDQGSLTGLQWDWGDDGVEAWPNMDVSLNDAYSSIIFGSEFPGVEFGPFDSWMETQMGKLFSPPQFSTFTGFSG</sequence>
<evidence type="ECO:0000256" key="3">
    <source>
        <dbReference type="ARBA" id="ARBA00022643"/>
    </source>
</evidence>
<protein>
    <recommendedName>
        <fullName evidence="8">Zn(2)-C6 fungal-type domain-containing protein</fullName>
    </recommendedName>
</protein>
<dbReference type="SUPFAM" id="SSF57701">
    <property type="entry name" value="Zn2/Cys6 DNA-binding domain"/>
    <property type="match status" value="1"/>
</dbReference>
<dbReference type="EMBL" id="QLNT01000033">
    <property type="protein sequence ID" value="KAF3056149.1"/>
    <property type="molecule type" value="Genomic_DNA"/>
</dbReference>
<name>A0A9P4X1R6_9HYPO</name>
<dbReference type="PANTHER" id="PTHR43656">
    <property type="entry name" value="BINDING OXIDOREDUCTASE, PUTATIVE (AFU_ORTHOLOGUE AFUA_2G08260)-RELATED"/>
    <property type="match status" value="1"/>
</dbReference>
<evidence type="ECO:0000259" key="8">
    <source>
        <dbReference type="PROSITE" id="PS50048"/>
    </source>
</evidence>
<keyword evidence="10" id="KW-1185">Reference proteome</keyword>
<dbReference type="Pfam" id="PF00724">
    <property type="entry name" value="Oxidored_FMN"/>
    <property type="match status" value="1"/>
</dbReference>
<feature type="domain" description="Zn(2)-C6 fungal-type" evidence="8">
    <location>
        <begin position="477"/>
        <end position="505"/>
    </location>
</feature>
<accession>A0A9P4X1R6</accession>
<dbReference type="PROSITE" id="PS50048">
    <property type="entry name" value="ZN2_CY6_FUNGAL_2"/>
    <property type="match status" value="1"/>
</dbReference>
<evidence type="ECO:0000256" key="1">
    <source>
        <dbReference type="ARBA" id="ARBA00005979"/>
    </source>
</evidence>
<dbReference type="SMART" id="SM00906">
    <property type="entry name" value="Fungal_trans"/>
    <property type="match status" value="1"/>
</dbReference>
<keyword evidence="2" id="KW-0285">Flavoprotein</keyword>
<dbReference type="AlphaFoldDB" id="A0A9P4X1R6"/>
<evidence type="ECO:0000313" key="9">
    <source>
        <dbReference type="EMBL" id="KAF3056149.1"/>
    </source>
</evidence>
<dbReference type="CDD" id="cd12148">
    <property type="entry name" value="fungal_TF_MHR"/>
    <property type="match status" value="1"/>
</dbReference>
<dbReference type="InterPro" id="IPR007219">
    <property type="entry name" value="XnlR_reg_dom"/>
</dbReference>
<dbReference type="PANTHER" id="PTHR43656:SF5">
    <property type="entry name" value="NADH:FLAVIN OXIDOREDUCTASE_NADH OXIDASE N-TERMINAL DOMAIN-CONTAINING PROTEIN"/>
    <property type="match status" value="1"/>
</dbReference>
<organism evidence="9 10">
    <name type="scientific">Trichoderma lentiforme</name>
    <dbReference type="NCBI Taxonomy" id="1567552"/>
    <lineage>
        <taxon>Eukaryota</taxon>
        <taxon>Fungi</taxon>
        <taxon>Dikarya</taxon>
        <taxon>Ascomycota</taxon>
        <taxon>Pezizomycotina</taxon>
        <taxon>Sordariomycetes</taxon>
        <taxon>Hypocreomycetidae</taxon>
        <taxon>Hypocreales</taxon>
        <taxon>Hypocreaceae</taxon>
        <taxon>Trichoderma</taxon>
    </lineage>
</organism>
<dbReference type="InterPro" id="IPR001138">
    <property type="entry name" value="Zn2Cys6_DnaBD"/>
</dbReference>
<dbReference type="Pfam" id="PF04082">
    <property type="entry name" value="Fungal_trans"/>
    <property type="match status" value="1"/>
</dbReference>
<dbReference type="InterPro" id="IPR036864">
    <property type="entry name" value="Zn2-C6_fun-type_DNA-bd_sf"/>
</dbReference>
<comment type="caution">
    <text evidence="9">The sequence shown here is derived from an EMBL/GenBank/DDBJ whole genome shotgun (WGS) entry which is preliminary data.</text>
</comment>
<dbReference type="InterPro" id="IPR001155">
    <property type="entry name" value="OxRdtase_FMN_N"/>
</dbReference>
<dbReference type="InterPro" id="IPR013785">
    <property type="entry name" value="Aldolase_TIM"/>
</dbReference>
<evidence type="ECO:0000256" key="5">
    <source>
        <dbReference type="ARBA" id="ARBA00023002"/>
    </source>
</evidence>
<evidence type="ECO:0000313" key="10">
    <source>
        <dbReference type="Proteomes" id="UP000801864"/>
    </source>
</evidence>
<proteinExistence type="inferred from homology"/>
<evidence type="ECO:0000256" key="4">
    <source>
        <dbReference type="ARBA" id="ARBA00022723"/>
    </source>
</evidence>
<dbReference type="SUPFAM" id="SSF51395">
    <property type="entry name" value="FMN-linked oxidoreductases"/>
    <property type="match status" value="1"/>
</dbReference>
<reference evidence="9 10" key="1">
    <citation type="submission" date="2018-06" db="EMBL/GenBank/DDBJ databases">
        <title>Genome analysis of cellulolytic fungus Trichoderma lentiforme CFAM-422.</title>
        <authorList>
            <person name="Steindorff A.S."/>
            <person name="Formighieri E.F."/>
            <person name="Midorikawa G.E.O."/>
            <person name="Tamietti M.S."/>
            <person name="Ramos E.Z."/>
            <person name="Silva A.S."/>
            <person name="Bon E.P.S."/>
            <person name="Mendes T.D."/>
            <person name="Damaso M.C.T."/>
            <person name="Favaro L.C.L."/>
        </authorList>
    </citation>
    <scope>NUCLEOTIDE SEQUENCE [LARGE SCALE GENOMIC DNA]</scope>
    <source>
        <strain evidence="9 10">CFAM-422</strain>
    </source>
</reference>
<keyword evidence="5" id="KW-0560">Oxidoreductase</keyword>
<keyword evidence="6" id="KW-0539">Nucleus</keyword>
<dbReference type="GO" id="GO:0000981">
    <property type="term" value="F:DNA-binding transcription factor activity, RNA polymerase II-specific"/>
    <property type="evidence" value="ECO:0007669"/>
    <property type="project" value="InterPro"/>
</dbReference>
<keyword evidence="4" id="KW-0479">Metal-binding</keyword>
<comment type="similarity">
    <text evidence="1">Belongs to the NADH:flavin oxidoreductase/NADH oxidase family.</text>
</comment>